<proteinExistence type="predicted"/>
<dbReference type="STRING" id="485913.Krac_9187"/>
<dbReference type="Proteomes" id="UP000004508">
    <property type="component" value="Unassembled WGS sequence"/>
</dbReference>
<comment type="caution">
    <text evidence="4">The sequence shown here is derived from an EMBL/GenBank/DDBJ whole genome shotgun (WGS) entry which is preliminary data.</text>
</comment>
<feature type="domain" description="Nudix hydrolase" evidence="3">
    <location>
        <begin position="24"/>
        <end position="149"/>
    </location>
</feature>
<gene>
    <name evidence="4" type="ORF">Krac_9187</name>
</gene>
<accession>D6TRD7</accession>
<evidence type="ECO:0000259" key="3">
    <source>
        <dbReference type="PROSITE" id="PS51462"/>
    </source>
</evidence>
<dbReference type="GO" id="GO:0016787">
    <property type="term" value="F:hydrolase activity"/>
    <property type="evidence" value="ECO:0007669"/>
    <property type="project" value="UniProtKB-KW"/>
</dbReference>
<dbReference type="eggNOG" id="COG1051">
    <property type="taxonomic scope" value="Bacteria"/>
</dbReference>
<dbReference type="AlphaFoldDB" id="D6TRD7"/>
<comment type="cofactor">
    <cofactor evidence="1">
        <name>Mg(2+)</name>
        <dbReference type="ChEBI" id="CHEBI:18420"/>
    </cofactor>
</comment>
<keyword evidence="5" id="KW-1185">Reference proteome</keyword>
<evidence type="ECO:0000313" key="4">
    <source>
        <dbReference type="EMBL" id="EFH87836.1"/>
    </source>
</evidence>
<dbReference type="PANTHER" id="PTHR43046:SF2">
    <property type="entry name" value="8-OXO-DGTP DIPHOSPHATASE-RELATED"/>
    <property type="match status" value="1"/>
</dbReference>
<dbReference type="OrthoDB" id="159397at2"/>
<dbReference type="SUPFAM" id="SSF55811">
    <property type="entry name" value="Nudix"/>
    <property type="match status" value="1"/>
</dbReference>
<dbReference type="EMBL" id="ADVG01000002">
    <property type="protein sequence ID" value="EFH87836.1"/>
    <property type="molecule type" value="Genomic_DNA"/>
</dbReference>
<organism evidence="4 5">
    <name type="scientific">Ktedonobacter racemifer DSM 44963</name>
    <dbReference type="NCBI Taxonomy" id="485913"/>
    <lineage>
        <taxon>Bacteria</taxon>
        <taxon>Bacillati</taxon>
        <taxon>Chloroflexota</taxon>
        <taxon>Ktedonobacteria</taxon>
        <taxon>Ktedonobacterales</taxon>
        <taxon>Ktedonobacteraceae</taxon>
        <taxon>Ktedonobacter</taxon>
    </lineage>
</organism>
<dbReference type="InterPro" id="IPR015797">
    <property type="entry name" value="NUDIX_hydrolase-like_dom_sf"/>
</dbReference>
<dbReference type="Gene3D" id="3.90.79.10">
    <property type="entry name" value="Nucleoside Triphosphate Pyrophosphohydrolase"/>
    <property type="match status" value="1"/>
</dbReference>
<evidence type="ECO:0000313" key="5">
    <source>
        <dbReference type="Proteomes" id="UP000004508"/>
    </source>
</evidence>
<name>D6TRD7_KTERA</name>
<protein>
    <submittedName>
        <fullName evidence="4">NUDIX hydrolase</fullName>
    </submittedName>
</protein>
<reference evidence="4 5" key="1">
    <citation type="journal article" date="2011" name="Stand. Genomic Sci.">
        <title>Non-contiguous finished genome sequence and contextual data of the filamentous soil bacterium Ktedonobacter racemifer type strain (SOSP1-21).</title>
        <authorList>
            <person name="Chang Y.J."/>
            <person name="Land M."/>
            <person name="Hauser L."/>
            <person name="Chertkov O."/>
            <person name="Del Rio T.G."/>
            <person name="Nolan M."/>
            <person name="Copeland A."/>
            <person name="Tice H."/>
            <person name="Cheng J.F."/>
            <person name="Lucas S."/>
            <person name="Han C."/>
            <person name="Goodwin L."/>
            <person name="Pitluck S."/>
            <person name="Ivanova N."/>
            <person name="Ovchinikova G."/>
            <person name="Pati A."/>
            <person name="Chen A."/>
            <person name="Palaniappan K."/>
            <person name="Mavromatis K."/>
            <person name="Liolios K."/>
            <person name="Brettin T."/>
            <person name="Fiebig A."/>
            <person name="Rohde M."/>
            <person name="Abt B."/>
            <person name="Goker M."/>
            <person name="Detter J.C."/>
            <person name="Woyke T."/>
            <person name="Bristow J."/>
            <person name="Eisen J.A."/>
            <person name="Markowitz V."/>
            <person name="Hugenholtz P."/>
            <person name="Kyrpides N.C."/>
            <person name="Klenk H.P."/>
            <person name="Lapidus A."/>
        </authorList>
    </citation>
    <scope>NUCLEOTIDE SEQUENCE [LARGE SCALE GENOMIC DNA]</scope>
    <source>
        <strain evidence="5">DSM 44963</strain>
    </source>
</reference>
<dbReference type="InterPro" id="IPR000086">
    <property type="entry name" value="NUDIX_hydrolase_dom"/>
</dbReference>
<dbReference type="Pfam" id="PF00293">
    <property type="entry name" value="NUDIX"/>
    <property type="match status" value="1"/>
</dbReference>
<evidence type="ECO:0000256" key="1">
    <source>
        <dbReference type="ARBA" id="ARBA00001946"/>
    </source>
</evidence>
<dbReference type="InParanoid" id="D6TRD7"/>
<dbReference type="InterPro" id="IPR020084">
    <property type="entry name" value="NUDIX_hydrolase_CS"/>
</dbReference>
<dbReference type="PROSITE" id="PS00893">
    <property type="entry name" value="NUDIX_BOX"/>
    <property type="match status" value="1"/>
</dbReference>
<sequence length="168" mass="18995">MLYDLLKRCTSIFFNLLNWLLGGKLPPFCSAAVVVEEQGRYLVVQLPGQRTVFPGGFMNWRETLQQGAQREGLEETGLHLEIGDMVGCYALTSDSWTNMSNLSFVFQARVTGGELRDNIEGRPCWLSEDELYTQLNEHGRHIFADYQRQRAGRQFSISVTSKVAPLAS</sequence>
<dbReference type="PANTHER" id="PTHR43046">
    <property type="entry name" value="GDP-MANNOSE MANNOSYL HYDROLASE"/>
    <property type="match status" value="1"/>
</dbReference>
<evidence type="ECO:0000256" key="2">
    <source>
        <dbReference type="ARBA" id="ARBA00022801"/>
    </source>
</evidence>
<keyword evidence="2 4" id="KW-0378">Hydrolase</keyword>
<dbReference type="PROSITE" id="PS51462">
    <property type="entry name" value="NUDIX"/>
    <property type="match status" value="1"/>
</dbReference>
<dbReference type="RefSeq" id="WP_007913347.1">
    <property type="nucleotide sequence ID" value="NZ_ADVG01000002.1"/>
</dbReference>